<keyword evidence="5" id="KW-1185">Reference proteome</keyword>
<evidence type="ECO:0000256" key="1">
    <source>
        <dbReference type="PROSITE-ProRule" id="PRU00042"/>
    </source>
</evidence>
<dbReference type="Pfam" id="PF18759">
    <property type="entry name" value="Plavaka"/>
    <property type="match status" value="1"/>
</dbReference>
<feature type="domain" description="C2H2-type" evidence="3">
    <location>
        <begin position="37"/>
        <end position="75"/>
    </location>
</feature>
<dbReference type="EMBL" id="KN880674">
    <property type="protein sequence ID" value="KIY63769.1"/>
    <property type="molecule type" value="Genomic_DNA"/>
</dbReference>
<keyword evidence="1" id="KW-0863">Zinc-finger</keyword>
<dbReference type="InterPro" id="IPR041078">
    <property type="entry name" value="Plavaka"/>
</dbReference>
<feature type="compositionally biased region" description="Basic and acidic residues" evidence="2">
    <location>
        <begin position="142"/>
        <end position="156"/>
    </location>
</feature>
<gene>
    <name evidence="4" type="ORF">CYLTODRAFT_125515</name>
</gene>
<evidence type="ECO:0000259" key="3">
    <source>
        <dbReference type="PROSITE" id="PS50157"/>
    </source>
</evidence>
<keyword evidence="1" id="KW-0862">Zinc</keyword>
<protein>
    <recommendedName>
        <fullName evidence="3">C2H2-type domain-containing protein</fullName>
    </recommendedName>
</protein>
<evidence type="ECO:0000313" key="4">
    <source>
        <dbReference type="EMBL" id="KIY63769.1"/>
    </source>
</evidence>
<keyword evidence="1" id="KW-0479">Metal-binding</keyword>
<sequence length="1121" mass="127001">MLANLVGPPARRWVSSIRLPSSLLPTTKPTMSTQRIYSCTNPTCEKGFVSLSDLKRHQKLAKKCKWWLAHIQEAQVNQIASSTVVPGSIHDDTAAHFDREGDRAYIETGADDEEDDTDASSSESSNASNTSAQGGVTDNQGEGEKTNDEEKDKDNGEGQGDEVEEDEDEAAEIEARNDMMRRFIEAQEDNAEMFYINRPDVAIGEPGPGPSTARSRLGQMIGARARYLDDDGEDGENDDIVVEHPTAGAEIRTARSLYGRWVALFGGEQEDEAAMDVDDSTLPDLAEGDLYQPFASRIDWEIARWMVTENIGHGSFNRLLKIEGVRTALGLSYDHARGLHEKVDSVPRRAGRWYTKHITFPDRPEEVFTLRHRDILDAIRSLWGDPELADKLVYKPCRMFHQPTEEGQARGARFFNEMWTGNWWWYIQDQLPEGHTLAPLIIATDKTQLTQFSGSRQAYPVYLTLGNIPSHIRRKPSQQACILVAYLPVEKMSRGNLAKSTMGARYQRLFHTAMSHLFEPLIDAGKEGVEMTSGDGKIRMVHPILASYVADYPEQCLITSSKYGSCPKCQCPPENLQDSDTFPPRSQEWTSNIKSNAKAATSSTTAYREACYAENVNPNVTHPFWENLPYTDIHLSTTPDVLHQLYQGVLKHLISWCQILLTEKEMDRRIRRLPHGVGLRHFKNGISALSQISGAERKDMGKILLGCIVDELDPRAVTAVRAILDFIYLAQYATHDNTTLGYMEAALQLWHDNKSYFTDVIELREDINIPKFHSLQHYVSMIRTFGTTNNFNTEMFERLHIEFAKKGWRASNHRDEFTQMTTWVNRQENVKSFERYLTWRNNYYAAKKAKSAKDAASSTADATERPAESQLTPPTKPPPNPKADLQRLSLTKNPHSYNKGVRLIDRQHHAPSFSAHLLSWLNGIEADRGLRPPLKHLYLPFPGVDVWHSLKLSHEGYDPSREENESVKASPVEDRFDTVIVLWKPEAEAAGLEGTRIGRIRVIFKLPVFEKGNGGIDIPYPPYWPKEPLAYIEWYSTPHLSARMRDTHNMPSVSKPPMGSDGAPPWSIIPLSNIRQSCMLFPKFGTINRKVWDTNKSVLDTCSTFYVNNWLSLFTYQTVYM</sequence>
<dbReference type="InterPro" id="IPR013087">
    <property type="entry name" value="Znf_C2H2_type"/>
</dbReference>
<dbReference type="GO" id="GO:0008270">
    <property type="term" value="F:zinc ion binding"/>
    <property type="evidence" value="ECO:0007669"/>
    <property type="project" value="UniProtKB-KW"/>
</dbReference>
<name>A0A0D7B0V5_9AGAR</name>
<organism evidence="4 5">
    <name type="scientific">Cylindrobasidium torrendii FP15055 ss-10</name>
    <dbReference type="NCBI Taxonomy" id="1314674"/>
    <lineage>
        <taxon>Eukaryota</taxon>
        <taxon>Fungi</taxon>
        <taxon>Dikarya</taxon>
        <taxon>Basidiomycota</taxon>
        <taxon>Agaricomycotina</taxon>
        <taxon>Agaricomycetes</taxon>
        <taxon>Agaricomycetidae</taxon>
        <taxon>Agaricales</taxon>
        <taxon>Marasmiineae</taxon>
        <taxon>Physalacriaceae</taxon>
        <taxon>Cylindrobasidium</taxon>
    </lineage>
</organism>
<dbReference type="STRING" id="1314674.A0A0D7B0V5"/>
<feature type="compositionally biased region" description="Acidic residues" evidence="2">
    <location>
        <begin position="159"/>
        <end position="170"/>
    </location>
</feature>
<reference evidence="4 5" key="1">
    <citation type="journal article" date="2015" name="Fungal Genet. Biol.">
        <title>Evolution of novel wood decay mechanisms in Agaricales revealed by the genome sequences of Fistulina hepatica and Cylindrobasidium torrendii.</title>
        <authorList>
            <person name="Floudas D."/>
            <person name="Held B.W."/>
            <person name="Riley R."/>
            <person name="Nagy L.G."/>
            <person name="Koehler G."/>
            <person name="Ransdell A.S."/>
            <person name="Younus H."/>
            <person name="Chow J."/>
            <person name="Chiniquy J."/>
            <person name="Lipzen A."/>
            <person name="Tritt A."/>
            <person name="Sun H."/>
            <person name="Haridas S."/>
            <person name="LaButti K."/>
            <person name="Ohm R.A."/>
            <person name="Kues U."/>
            <person name="Blanchette R.A."/>
            <person name="Grigoriev I.V."/>
            <person name="Minto R.E."/>
            <person name="Hibbett D.S."/>
        </authorList>
    </citation>
    <scope>NUCLEOTIDE SEQUENCE [LARGE SCALE GENOMIC DNA]</scope>
    <source>
        <strain evidence="4 5">FP15055 ss-10</strain>
    </source>
</reference>
<feature type="region of interest" description="Disordered" evidence="2">
    <location>
        <begin position="850"/>
        <end position="886"/>
    </location>
</feature>
<evidence type="ECO:0000256" key="2">
    <source>
        <dbReference type="SAM" id="MobiDB-lite"/>
    </source>
</evidence>
<feature type="compositionally biased region" description="Low complexity" evidence="2">
    <location>
        <begin position="119"/>
        <end position="132"/>
    </location>
</feature>
<dbReference type="AlphaFoldDB" id="A0A0D7B0V5"/>
<dbReference type="PROSITE" id="PS50157">
    <property type="entry name" value="ZINC_FINGER_C2H2_2"/>
    <property type="match status" value="1"/>
</dbReference>
<accession>A0A0D7B0V5</accession>
<feature type="region of interest" description="Disordered" evidence="2">
    <location>
        <begin position="110"/>
        <end position="170"/>
    </location>
</feature>
<dbReference type="Proteomes" id="UP000054007">
    <property type="component" value="Unassembled WGS sequence"/>
</dbReference>
<evidence type="ECO:0000313" key="5">
    <source>
        <dbReference type="Proteomes" id="UP000054007"/>
    </source>
</evidence>
<dbReference type="OrthoDB" id="6153305at2759"/>
<proteinExistence type="predicted"/>